<dbReference type="InterPro" id="IPR003151">
    <property type="entry name" value="PIK-rel_kinase_FAT"/>
</dbReference>
<evidence type="ECO:0000313" key="17">
    <source>
        <dbReference type="Proteomes" id="UP000789595"/>
    </source>
</evidence>
<dbReference type="SMART" id="SM01343">
    <property type="entry name" value="FATC"/>
    <property type="match status" value="1"/>
</dbReference>
<dbReference type="GO" id="GO:0005694">
    <property type="term" value="C:chromosome"/>
    <property type="evidence" value="ECO:0007669"/>
    <property type="project" value="TreeGrafter"/>
</dbReference>
<evidence type="ECO:0000256" key="11">
    <source>
        <dbReference type="ARBA" id="ARBA00023242"/>
    </source>
</evidence>
<proteinExistence type="inferred from homology"/>
<evidence type="ECO:0000256" key="5">
    <source>
        <dbReference type="ARBA" id="ARBA00022679"/>
    </source>
</evidence>
<feature type="domain" description="PI3K/PI4K catalytic" evidence="13">
    <location>
        <begin position="2221"/>
        <end position="2546"/>
    </location>
</feature>
<evidence type="ECO:0000256" key="9">
    <source>
        <dbReference type="ARBA" id="ARBA00022840"/>
    </source>
</evidence>
<evidence type="ECO:0000313" key="16">
    <source>
        <dbReference type="EMBL" id="CAH0364109.1"/>
    </source>
</evidence>
<keyword evidence="4" id="KW-0723">Serine/threonine-protein kinase</keyword>
<reference evidence="16" key="1">
    <citation type="submission" date="2021-11" db="EMBL/GenBank/DDBJ databases">
        <authorList>
            <consortium name="Genoscope - CEA"/>
            <person name="William W."/>
        </authorList>
    </citation>
    <scope>NUCLEOTIDE SEQUENCE</scope>
</reference>
<keyword evidence="9" id="KW-0067">ATP-binding</keyword>
<keyword evidence="7" id="KW-0227">DNA damage</keyword>
<evidence type="ECO:0000256" key="10">
    <source>
        <dbReference type="ARBA" id="ARBA00023204"/>
    </source>
</evidence>
<dbReference type="PANTHER" id="PTHR11139">
    <property type="entry name" value="ATAXIA TELANGIECTASIA MUTATED ATM -RELATED"/>
    <property type="match status" value="1"/>
</dbReference>
<evidence type="ECO:0000256" key="8">
    <source>
        <dbReference type="ARBA" id="ARBA00022777"/>
    </source>
</evidence>
<evidence type="ECO:0000256" key="4">
    <source>
        <dbReference type="ARBA" id="ARBA00022527"/>
    </source>
</evidence>
<feature type="region of interest" description="Disordered" evidence="12">
    <location>
        <begin position="1174"/>
        <end position="1216"/>
    </location>
</feature>
<dbReference type="OrthoDB" id="381190at2759"/>
<dbReference type="InterPro" id="IPR014009">
    <property type="entry name" value="PIK_FAT"/>
</dbReference>
<dbReference type="PROSITE" id="PS51190">
    <property type="entry name" value="FATC"/>
    <property type="match status" value="1"/>
</dbReference>
<comment type="similarity">
    <text evidence="2">Belongs to the PI3/PI4-kinase family. ATM subfamily.</text>
</comment>
<dbReference type="EC" id="2.7.11.1" evidence="3"/>
<evidence type="ECO:0000256" key="2">
    <source>
        <dbReference type="ARBA" id="ARBA00010769"/>
    </source>
</evidence>
<dbReference type="GO" id="GO:0005524">
    <property type="term" value="F:ATP binding"/>
    <property type="evidence" value="ECO:0007669"/>
    <property type="project" value="UniProtKB-KW"/>
</dbReference>
<dbReference type="PROSITE" id="PS50290">
    <property type="entry name" value="PI3_4_KINASE_3"/>
    <property type="match status" value="1"/>
</dbReference>
<feature type="compositionally biased region" description="Polar residues" evidence="12">
    <location>
        <begin position="2128"/>
        <end position="2137"/>
    </location>
</feature>
<dbReference type="EMBL" id="CAKKNE010000001">
    <property type="protein sequence ID" value="CAH0364109.1"/>
    <property type="molecule type" value="Genomic_DNA"/>
</dbReference>
<accession>A0A8J2SAZ1</accession>
<dbReference type="Gene3D" id="1.10.1070.11">
    <property type="entry name" value="Phosphatidylinositol 3-/4-kinase, catalytic domain"/>
    <property type="match status" value="1"/>
</dbReference>
<feature type="domain" description="FATC" evidence="15">
    <location>
        <begin position="2569"/>
        <end position="2601"/>
    </location>
</feature>
<dbReference type="SUPFAM" id="SSF56112">
    <property type="entry name" value="Protein kinase-like (PK-like)"/>
    <property type="match status" value="1"/>
</dbReference>
<dbReference type="InterPro" id="IPR003152">
    <property type="entry name" value="FATC_dom"/>
</dbReference>
<dbReference type="PANTHER" id="PTHR11139:SF69">
    <property type="entry name" value="SERINE_THREONINE-PROTEIN KINASE ATR"/>
    <property type="match status" value="1"/>
</dbReference>
<keyword evidence="11" id="KW-0539">Nucleus</keyword>
<gene>
    <name evidence="16" type="ORF">PECAL_1P04610</name>
</gene>
<keyword evidence="17" id="KW-1185">Reference proteome</keyword>
<dbReference type="CDD" id="cd00892">
    <property type="entry name" value="PIKKc_ATR"/>
    <property type="match status" value="1"/>
</dbReference>
<keyword evidence="5" id="KW-0808">Transferase</keyword>
<keyword evidence="6" id="KW-0547">Nucleotide-binding</keyword>
<evidence type="ECO:0000256" key="7">
    <source>
        <dbReference type="ARBA" id="ARBA00022763"/>
    </source>
</evidence>
<evidence type="ECO:0000256" key="1">
    <source>
        <dbReference type="ARBA" id="ARBA00004123"/>
    </source>
</evidence>
<dbReference type="InterPro" id="IPR000403">
    <property type="entry name" value="PI3/4_kinase_cat_dom"/>
</dbReference>
<feature type="region of interest" description="Disordered" evidence="12">
    <location>
        <begin position="2541"/>
        <end position="2569"/>
    </location>
</feature>
<dbReference type="GO" id="GO:0005634">
    <property type="term" value="C:nucleus"/>
    <property type="evidence" value="ECO:0007669"/>
    <property type="project" value="UniProtKB-SubCell"/>
</dbReference>
<feature type="compositionally biased region" description="Basic and acidic residues" evidence="12">
    <location>
        <begin position="2503"/>
        <end position="2514"/>
    </location>
</feature>
<dbReference type="InterPro" id="IPR016024">
    <property type="entry name" value="ARM-type_fold"/>
</dbReference>
<evidence type="ECO:0000259" key="13">
    <source>
        <dbReference type="PROSITE" id="PS50290"/>
    </source>
</evidence>
<evidence type="ECO:0000259" key="15">
    <source>
        <dbReference type="PROSITE" id="PS51190"/>
    </source>
</evidence>
<dbReference type="GO" id="GO:0000077">
    <property type="term" value="P:DNA damage checkpoint signaling"/>
    <property type="evidence" value="ECO:0007669"/>
    <property type="project" value="TreeGrafter"/>
</dbReference>
<dbReference type="Proteomes" id="UP000789595">
    <property type="component" value="Unassembled WGS sequence"/>
</dbReference>
<feature type="region of interest" description="Disordered" evidence="12">
    <location>
        <begin position="2124"/>
        <end position="2145"/>
    </location>
</feature>
<keyword evidence="10" id="KW-0234">DNA repair</keyword>
<dbReference type="InterPro" id="IPR036940">
    <property type="entry name" value="PI3/4_kinase_cat_sf"/>
</dbReference>
<dbReference type="Pfam" id="PF23593">
    <property type="entry name" value="HEAT_ATR"/>
    <property type="match status" value="1"/>
</dbReference>
<keyword evidence="8" id="KW-0418">Kinase</keyword>
<comment type="caution">
    <text evidence="16">The sequence shown here is derived from an EMBL/GenBank/DDBJ whole genome shotgun (WGS) entry which is preliminary data.</text>
</comment>
<evidence type="ECO:0000256" key="3">
    <source>
        <dbReference type="ARBA" id="ARBA00012513"/>
    </source>
</evidence>
<feature type="domain" description="FAT" evidence="14">
    <location>
        <begin position="1555"/>
        <end position="2103"/>
    </location>
</feature>
<dbReference type="GO" id="GO:0004674">
    <property type="term" value="F:protein serine/threonine kinase activity"/>
    <property type="evidence" value="ECO:0007669"/>
    <property type="project" value="UniProtKB-KW"/>
</dbReference>
<dbReference type="InterPro" id="IPR011009">
    <property type="entry name" value="Kinase-like_dom_sf"/>
</dbReference>
<protein>
    <recommendedName>
        <fullName evidence="3">non-specific serine/threonine protein kinase</fullName>
        <ecNumber evidence="3">2.7.11.1</ecNumber>
    </recommendedName>
</protein>
<dbReference type="Pfam" id="PF00454">
    <property type="entry name" value="PI3_PI4_kinase"/>
    <property type="match status" value="1"/>
</dbReference>
<evidence type="ECO:0000259" key="14">
    <source>
        <dbReference type="PROSITE" id="PS51189"/>
    </source>
</evidence>
<dbReference type="SMART" id="SM00146">
    <property type="entry name" value="PI3Kc"/>
    <property type="match status" value="1"/>
</dbReference>
<dbReference type="GO" id="GO:0000723">
    <property type="term" value="P:telomere maintenance"/>
    <property type="evidence" value="ECO:0007669"/>
    <property type="project" value="TreeGrafter"/>
</dbReference>
<comment type="subcellular location">
    <subcellularLocation>
        <location evidence="1">Nucleus</location>
    </subcellularLocation>
</comment>
<name>A0A8J2SAZ1_9STRA</name>
<dbReference type="Pfam" id="PF02260">
    <property type="entry name" value="FATC"/>
    <property type="match status" value="1"/>
</dbReference>
<evidence type="ECO:0000256" key="6">
    <source>
        <dbReference type="ARBA" id="ARBA00022741"/>
    </source>
</evidence>
<organism evidence="16 17">
    <name type="scientific">Pelagomonas calceolata</name>
    <dbReference type="NCBI Taxonomy" id="35677"/>
    <lineage>
        <taxon>Eukaryota</taxon>
        <taxon>Sar</taxon>
        <taxon>Stramenopiles</taxon>
        <taxon>Ochrophyta</taxon>
        <taxon>Pelagophyceae</taxon>
        <taxon>Pelagomonadales</taxon>
        <taxon>Pelagomonadaceae</taxon>
        <taxon>Pelagomonas</taxon>
    </lineage>
</organism>
<dbReference type="GO" id="GO:0006281">
    <property type="term" value="P:DNA repair"/>
    <property type="evidence" value="ECO:0007669"/>
    <property type="project" value="UniProtKB-KW"/>
</dbReference>
<dbReference type="InterPro" id="IPR057564">
    <property type="entry name" value="HEAT_ATR"/>
</dbReference>
<sequence>MEAALAAEARAADALRRAPPPSTKTPNARRLERLQLIAKYATTLHAGRAKASIVLDDPTIGAGRAALLWSQAPLAGVCDQASTLSQTCLHAARVARGDACVARVLNDDAITAARACLDRLNGDKNSTNFFEGLEAHARKEADILAKSSNAAEKILSRRLKGAFRVRLPPDCSHDSLRWAARLAIAIASELCADDTRVFLCSNFWAAGPGAAWRVWRDGITHASRGASGRALSQIAAKAASSSQNAPGPASGALARACADAASALCRSTTNDAATLTALSACFSTHSNNNAQHAAAELALAARRARVSADGTTPWSQACLTAETNALKALREPPDAAWSDEALGPGALLVGDALAQVFAGDVERAFSRMDDMADEDEDKDGRDVLVRRALQGEGDGAVCAKATLLKITGEGSLREALLSSEARAETNEGVQFALKGASQDPVCARKVLASLPETTSSVDVARLTAASLGSEPSARDIKEALSKVNDDATSKACSDAVLKVRPVDAAAWLEHASTPSQLSCALDVVARTSSDGDEAVNDRAITSLADGDGHLKVNIEKDAVRILKALSALSAYAASRGCPPDDLRRLGLRLKAPEAFEHLLEDLQLLADNFTTLTGFPGAAARASLGASLGAHVSTIHEALKARLDQSRRDQDLKTLANATRILGIVACDDEPSPLRAWALSELARAWATSGLGSGAAYAQLRRPEVVQRLRALVFASKDLDDAQHAELACVVAEAAKNSGAFEALSALVDHGQSVFVGSAPSVVSQAVAPSLVVRREVRTLEVLFASRRQLLEACLPRCLCAALLQIRSVAADAGNRLLSDVASLSAFASGEAISTPPAHRAKEDLLRAHADAVLVLLAAELGGDRAAAARDALDVIGHAVFGARASGVSRRKKGGSVDQALSSFVGRRFVHLVHAVVVHRAGVPWEKADRTERAARLRALASCAELLTPTDAATHAPKVLGILGAALDDTASGAEAETLAAVAVDALDRFASLLPDEALRAHLAAIVVAAAPSSKKGVPRARCRRARDLLRRLLVERRDALESAICTIPTLPETIDGVDTEQRPLRSELMRLAPLLDAEAPAVRVAAAEALSTTLSSRHEDLTKMMQDDDEVDVPPEVADVASALLRAAASLGASKEEASSERFRLAVATALGELGALDPTRLDVALHKTQDEAASRCSVAVGSSPTQDSDMLGPLRQEDVRAPPWGDGDEDQTPSPRDKLVVAIVAEHLVSALHGDKVEDKAAYGIQELLRLLAGDDDEDSQGSRRRELPKWARKAFEQRNVHELVAPYASTDYVMKGKAKLRDKSDTNADRYGDDARQWAVRLAWDLCLRACSKTHAPVFRICRPMLTRCDSLAPFLLPYLVADVSITGGSAGEAFVARELRAAVEVGKDPVILQLVFDLRSTIESWRDACSRLELKHRKPPSHRGRIQKPFGLQCFTHETTNQTTEASSKFSAVLEALPHARLADAAARAQADARAVLSYELDAKAQHEAWRKRQPKGRAYNDGADGWLPRLDPRSLERLQKAGARVAEDPDFLSGLAAVRRKAQFRATLSQDIREAETRGDWRRALDGYEHVLRAHEEVITDEDEDFPMDDGIKIHEGAAAIRASMPKQQAAQGLLQCLLELGHGESALLHADGFVARDPSLSQVVAPWQAEAAMSLGRWDKIPQSDISDSRVALAATVAALRSVSESPELFTEKAKSAKLAAMAGLGAASMESYGRAYPFVARLHAVREVEHAREYIKGGDLNELERRWDSRRKAGAASSVPSWLAVRRRCLEVCGAPLKAGAACMEAATLARKAGRLTVARGDLRDAARLGIDSEALSLAEAKVARAAGQRGASRFGGHVQRSDAIATAANKAYALLEPIEANCHVIARRFGIQRVLDDCHGSMNILDVLDRNGPMRFDNSDERIPAAKRLLQATDCVVDARLRHGEEVIRRYELCVALRPDWARAYLSLARYFDLLATARESDVNKETDEVLHLYARRAMQWYARGLEHSAKHAQAALPRLVTTWFAYAALGPDETLPNTNDPNSLRRLQAHADKIIRRAAKHVPAAVWYGVMAQLISHAAHTRKQINTGVTQLLARIIQVHPDQALWTITYLATSTNDNRKRTGESLFELATTRLRKSAKQAQRDNQPAQKRDYEQSARTLQTAREVFTQFVRLARNMPVESRREVRLSKFVTAEQCQGLLVPARVALTPMPRMSSKGRWPTFPDRAPRISRLSDDVEVLRSKARPKKIALDASDGTRMRLLCKCEKAGDLRKDARVQDFNGVVNRLLDRDASSRRRGLRLRTFAVVILDEECGLLEWVPRTRKLKQVVDAAYRIVGKKLPVFHSEKVSGPFKRAQSQHRNDCVAMAKAYRQNVLSLYEPCTSRWFVSRFASDPAQWLSARGAFMKSCATWGAVGHCLGLGDRHGENILVDMDSGGCVHVDFDCLFDKGCALKEPEIVPFRLTPHMVEAFGTAGVDGAFRTSLQLTLGCLRDHKETLLHVLEPFLRDTTVAWERPGKAQIDDEPPTKRRRNEKQDAAATLRVVSRRLDGIYNLPVPPPPGSTQSRDARAAARGGCSAPDELPLSVPGQVERLIKESTSDLNLCRMYLGWTPFL</sequence>
<dbReference type="PROSITE" id="PS51189">
    <property type="entry name" value="FAT"/>
    <property type="match status" value="1"/>
</dbReference>
<evidence type="ECO:0000256" key="12">
    <source>
        <dbReference type="SAM" id="MobiDB-lite"/>
    </source>
</evidence>
<dbReference type="Pfam" id="PF02259">
    <property type="entry name" value="FAT"/>
    <property type="match status" value="1"/>
</dbReference>
<dbReference type="Gene3D" id="3.30.1010.10">
    <property type="entry name" value="Phosphatidylinositol 3-kinase Catalytic Subunit, Chain A, domain 4"/>
    <property type="match status" value="1"/>
</dbReference>
<dbReference type="SUPFAM" id="SSF48371">
    <property type="entry name" value="ARM repeat"/>
    <property type="match status" value="1"/>
</dbReference>
<dbReference type="InterPro" id="IPR050517">
    <property type="entry name" value="DDR_Repair_Kinase"/>
</dbReference>
<feature type="region of interest" description="Disordered" evidence="12">
    <location>
        <begin position="2503"/>
        <end position="2523"/>
    </location>
</feature>